<feature type="domain" description="Acyl-CoA thioesterase-like C-terminal" evidence="2">
    <location>
        <begin position="148"/>
        <end position="256"/>
    </location>
</feature>
<dbReference type="Gene3D" id="2.40.160.210">
    <property type="entry name" value="Acyl-CoA thioesterase, double hotdog domain"/>
    <property type="match status" value="1"/>
</dbReference>
<dbReference type="Pfam" id="PF20789">
    <property type="entry name" value="4HBT_3C"/>
    <property type="match status" value="1"/>
</dbReference>
<evidence type="ECO:0000313" key="3">
    <source>
        <dbReference type="EMBL" id="MEE1876971.1"/>
    </source>
</evidence>
<feature type="domain" description="Acyl-CoA thioesterase-like N-terminal HotDog" evidence="1">
    <location>
        <begin position="39"/>
        <end position="111"/>
    </location>
</feature>
<keyword evidence="4" id="KW-1185">Reference proteome</keyword>
<dbReference type="Proteomes" id="UP001343492">
    <property type="component" value="Unassembled WGS sequence"/>
</dbReference>
<dbReference type="EMBL" id="JAZDQV010000003">
    <property type="protein sequence ID" value="MEE1876971.1"/>
    <property type="molecule type" value="Genomic_DNA"/>
</dbReference>
<proteinExistence type="predicted"/>
<dbReference type="Pfam" id="PF13622">
    <property type="entry name" value="4HBT_3"/>
    <property type="match status" value="1"/>
</dbReference>
<evidence type="ECO:0000313" key="4">
    <source>
        <dbReference type="Proteomes" id="UP001343492"/>
    </source>
</evidence>
<accession>A0ABU7GDH2</accession>
<dbReference type="InterPro" id="IPR042171">
    <property type="entry name" value="Acyl-CoA_hotdog"/>
</dbReference>
<protein>
    <submittedName>
        <fullName evidence="3">Acyl-CoA thioesterase domain-containing protein</fullName>
    </submittedName>
</protein>
<comment type="caution">
    <text evidence="3">The sequence shown here is derived from an EMBL/GenBank/DDBJ whole genome shotgun (WGS) entry which is preliminary data.</text>
</comment>
<dbReference type="InterPro" id="IPR029069">
    <property type="entry name" value="HotDog_dom_sf"/>
</dbReference>
<gene>
    <name evidence="3" type="ORF">VRS74_04645</name>
</gene>
<dbReference type="InterPro" id="IPR049450">
    <property type="entry name" value="ACOT8-like_C"/>
</dbReference>
<evidence type="ECO:0000259" key="1">
    <source>
        <dbReference type="Pfam" id="PF13622"/>
    </source>
</evidence>
<reference evidence="3 4" key="1">
    <citation type="submission" date="2024-01" db="EMBL/GenBank/DDBJ databases">
        <title>The genome sequence of Erythrobacteraceae sp. strain 1XM1-14.</title>
        <authorList>
            <person name="Liu Y."/>
        </authorList>
    </citation>
    <scope>NUCLEOTIDE SEQUENCE [LARGE SCALE GENOMIC DNA]</scope>
    <source>
        <strain evidence="3 4">1XM1-14</strain>
    </source>
</reference>
<sequence>MSIARFPFWRVVPKDGSSQRSGEFILPVMPPATAGPDGAPHIMGGVALAAIVDAMQLDSELPLLWAHVQFLGPTQHAEELVLQVEQCGGGQAVAQYAASAHVNGRPTHRASGALGYREPYEQALFAQMPEVVGPDDATPVEISHSSPGGLPDQFEYRVALHDERRGIHAVWTRSRADFAIDAGWLAIISDLFLGAHPASRGGSSLDAMFRFVQGADPGWVLSVTEFAAFERGTVHGSARHFAEDGRLLAISSQTGVLPRIPRGDLG</sequence>
<evidence type="ECO:0000259" key="2">
    <source>
        <dbReference type="Pfam" id="PF20789"/>
    </source>
</evidence>
<dbReference type="RefSeq" id="WP_354144073.1">
    <property type="nucleotide sequence ID" value="NZ_JAZDQV010000003.1"/>
</dbReference>
<dbReference type="InterPro" id="IPR049449">
    <property type="entry name" value="TesB_ACOT8-like_N"/>
</dbReference>
<name>A0ABU7GDH2_9SPHN</name>
<dbReference type="SUPFAM" id="SSF54637">
    <property type="entry name" value="Thioesterase/thiol ester dehydrase-isomerase"/>
    <property type="match status" value="2"/>
</dbReference>
<organism evidence="3 4">
    <name type="scientific">Altererythrobacter litoralis</name>
    <dbReference type="NCBI Taxonomy" id="3113904"/>
    <lineage>
        <taxon>Bacteria</taxon>
        <taxon>Pseudomonadati</taxon>
        <taxon>Pseudomonadota</taxon>
        <taxon>Alphaproteobacteria</taxon>
        <taxon>Sphingomonadales</taxon>
        <taxon>Erythrobacteraceae</taxon>
        <taxon>Altererythrobacter</taxon>
    </lineage>
</organism>